<keyword evidence="3" id="KW-1185">Reference proteome</keyword>
<dbReference type="Gene3D" id="1.10.1760.20">
    <property type="match status" value="1"/>
</dbReference>
<dbReference type="EMBL" id="JACOQK010000001">
    <property type="protein sequence ID" value="MBC5786814.1"/>
    <property type="molecule type" value="Genomic_DNA"/>
</dbReference>
<proteinExistence type="predicted"/>
<keyword evidence="1" id="KW-1133">Transmembrane helix</keyword>
<keyword evidence="1" id="KW-0472">Membrane</keyword>
<name>A0ABR7INV5_9CLOT</name>
<accession>A0ABR7INV5</accession>
<evidence type="ECO:0000313" key="2">
    <source>
        <dbReference type="EMBL" id="MBC5786814.1"/>
    </source>
</evidence>
<dbReference type="RefSeq" id="WP_186996028.1">
    <property type="nucleotide sequence ID" value="NZ_JACOQK010000001.1"/>
</dbReference>
<feature type="transmembrane region" description="Helical" evidence="1">
    <location>
        <begin position="46"/>
        <end position="67"/>
    </location>
</feature>
<feature type="transmembrane region" description="Helical" evidence="1">
    <location>
        <begin position="79"/>
        <end position="99"/>
    </location>
</feature>
<gene>
    <name evidence="2" type="ORF">H8Z77_02105</name>
</gene>
<dbReference type="Proteomes" id="UP000649151">
    <property type="component" value="Unassembled WGS sequence"/>
</dbReference>
<dbReference type="PIRSF" id="PIRSF027391">
    <property type="entry name" value="Hpre_diP_synt_I"/>
    <property type="match status" value="1"/>
</dbReference>
<evidence type="ECO:0000313" key="3">
    <source>
        <dbReference type="Proteomes" id="UP000649151"/>
    </source>
</evidence>
<organism evidence="2 3">
    <name type="scientific">Clostridium facile</name>
    <dbReference type="NCBI Taxonomy" id="2763035"/>
    <lineage>
        <taxon>Bacteria</taxon>
        <taxon>Bacillati</taxon>
        <taxon>Bacillota</taxon>
        <taxon>Clostridia</taxon>
        <taxon>Eubacteriales</taxon>
        <taxon>Clostridiaceae</taxon>
        <taxon>Clostridium</taxon>
    </lineage>
</organism>
<keyword evidence="1" id="KW-0812">Transmembrane</keyword>
<feature type="transmembrane region" description="Helical" evidence="1">
    <location>
        <begin position="133"/>
        <end position="155"/>
    </location>
</feature>
<sequence length="173" mass="18560">MKQHLKVKQLCQLALLFALAVVLSFLENLIPPLVVAVPGIKLGLSNIVVMYCLFYLGTGYSGILLLLKFGFALLTRGVTAAFLGACGGICSLLIMLLLAKVFHCSAFFTSCFGGIFHNIGQLLGASILLNQVVWAYTPVLVISGVIMGIITGKLLQVVLPILHRQVLSSNTKK</sequence>
<reference evidence="2 3" key="1">
    <citation type="submission" date="2020-08" db="EMBL/GenBank/DDBJ databases">
        <title>Genome public.</title>
        <authorList>
            <person name="Liu C."/>
            <person name="Sun Q."/>
        </authorList>
    </citation>
    <scope>NUCLEOTIDE SEQUENCE [LARGE SCALE GENOMIC DNA]</scope>
    <source>
        <strain evidence="2 3">NSJ-27</strain>
    </source>
</reference>
<comment type="caution">
    <text evidence="2">The sequence shown here is derived from an EMBL/GenBank/DDBJ whole genome shotgun (WGS) entry which is preliminary data.</text>
</comment>
<dbReference type="InterPro" id="IPR010898">
    <property type="entry name" value="Hpre_diP_synth_I"/>
</dbReference>
<dbReference type="InterPro" id="IPR014535">
    <property type="entry name" value="Hpre_diP_synt_I"/>
</dbReference>
<protein>
    <submittedName>
        <fullName evidence="2">Gx transporter family protein</fullName>
    </submittedName>
</protein>
<dbReference type="Pfam" id="PF07456">
    <property type="entry name" value="Hpre_diP_synt_I"/>
    <property type="match status" value="1"/>
</dbReference>
<evidence type="ECO:0000256" key="1">
    <source>
        <dbReference type="SAM" id="Phobius"/>
    </source>
</evidence>